<dbReference type="AlphaFoldDB" id="A0A0J7K578"/>
<proteinExistence type="predicted"/>
<dbReference type="PaxDb" id="67767-A0A0J7K578"/>
<keyword evidence="1" id="KW-0001">2Fe-2S</keyword>
<dbReference type="Pfam" id="PF00355">
    <property type="entry name" value="Rieske"/>
    <property type="match status" value="1"/>
</dbReference>
<dbReference type="GO" id="GO:0051537">
    <property type="term" value="F:2 iron, 2 sulfur cluster binding"/>
    <property type="evidence" value="ECO:0007669"/>
    <property type="project" value="UniProtKB-KW"/>
</dbReference>
<dbReference type="Gene3D" id="3.90.380.10">
    <property type="entry name" value="Naphthalene 1,2-dioxygenase Alpha Subunit, Chain A, domain 1"/>
    <property type="match status" value="1"/>
</dbReference>
<dbReference type="SUPFAM" id="SSF55961">
    <property type="entry name" value="Bet v1-like"/>
    <property type="match status" value="1"/>
</dbReference>
<dbReference type="PANTHER" id="PTHR21266">
    <property type="entry name" value="IRON-SULFUR DOMAIN CONTAINING PROTEIN"/>
    <property type="match status" value="1"/>
</dbReference>
<evidence type="ECO:0000313" key="7">
    <source>
        <dbReference type="EMBL" id="KMQ85444.1"/>
    </source>
</evidence>
<dbReference type="EMBL" id="LBMM01013874">
    <property type="protein sequence ID" value="KMQ85444.1"/>
    <property type="molecule type" value="Genomic_DNA"/>
</dbReference>
<keyword evidence="5" id="KW-0411">Iron-sulfur</keyword>
<dbReference type="GO" id="GO:0046872">
    <property type="term" value="F:metal ion binding"/>
    <property type="evidence" value="ECO:0007669"/>
    <property type="project" value="UniProtKB-KW"/>
</dbReference>
<evidence type="ECO:0000256" key="1">
    <source>
        <dbReference type="ARBA" id="ARBA00022714"/>
    </source>
</evidence>
<evidence type="ECO:0000256" key="2">
    <source>
        <dbReference type="ARBA" id="ARBA00022723"/>
    </source>
</evidence>
<dbReference type="Gene3D" id="2.102.10.10">
    <property type="entry name" value="Rieske [2Fe-2S] iron-sulphur domain"/>
    <property type="match status" value="1"/>
</dbReference>
<dbReference type="PANTHER" id="PTHR21266:SF60">
    <property type="entry name" value="3-KETOSTEROID-9-ALPHA-MONOOXYGENASE, OXYGENASE COMPONENT"/>
    <property type="match status" value="1"/>
</dbReference>
<dbReference type="Proteomes" id="UP000036403">
    <property type="component" value="Unassembled WGS sequence"/>
</dbReference>
<gene>
    <name evidence="7" type="ORF">RF55_16007</name>
</gene>
<evidence type="ECO:0000256" key="3">
    <source>
        <dbReference type="ARBA" id="ARBA00023002"/>
    </source>
</evidence>
<dbReference type="InterPro" id="IPR050584">
    <property type="entry name" value="Cholesterol_7-desaturase"/>
</dbReference>
<evidence type="ECO:0000256" key="4">
    <source>
        <dbReference type="ARBA" id="ARBA00023004"/>
    </source>
</evidence>
<keyword evidence="3" id="KW-0560">Oxidoreductase</keyword>
<dbReference type="PROSITE" id="PS51296">
    <property type="entry name" value="RIESKE"/>
    <property type="match status" value="1"/>
</dbReference>
<feature type="domain" description="Rieske" evidence="6">
    <location>
        <begin position="9"/>
        <end position="110"/>
    </location>
</feature>
<dbReference type="STRING" id="67767.A0A0J7K578"/>
<keyword evidence="4" id="KW-0408">Iron</keyword>
<accession>A0A0J7K578</accession>
<name>A0A0J7K578_LASNI</name>
<keyword evidence="2" id="KW-0479">Metal-binding</keyword>
<keyword evidence="8" id="KW-1185">Reference proteome</keyword>
<dbReference type="OrthoDB" id="426882at2759"/>
<evidence type="ECO:0000313" key="8">
    <source>
        <dbReference type="Proteomes" id="UP000036403"/>
    </source>
</evidence>
<organism evidence="7 8">
    <name type="scientific">Lasius niger</name>
    <name type="common">Black garden ant</name>
    <dbReference type="NCBI Taxonomy" id="67767"/>
    <lineage>
        <taxon>Eukaryota</taxon>
        <taxon>Metazoa</taxon>
        <taxon>Ecdysozoa</taxon>
        <taxon>Arthropoda</taxon>
        <taxon>Hexapoda</taxon>
        <taxon>Insecta</taxon>
        <taxon>Pterygota</taxon>
        <taxon>Neoptera</taxon>
        <taxon>Endopterygota</taxon>
        <taxon>Hymenoptera</taxon>
        <taxon>Apocrita</taxon>
        <taxon>Aculeata</taxon>
        <taxon>Formicoidea</taxon>
        <taxon>Formicidae</taxon>
        <taxon>Formicinae</taxon>
        <taxon>Lasius</taxon>
        <taxon>Lasius</taxon>
    </lineage>
</organism>
<dbReference type="GO" id="GO:0016491">
    <property type="term" value="F:oxidoreductase activity"/>
    <property type="evidence" value="ECO:0007669"/>
    <property type="project" value="UniProtKB-KW"/>
</dbReference>
<protein>
    <submittedName>
        <fullName evidence="7">Iron-sulfur protein</fullName>
    </submittedName>
</protein>
<dbReference type="InterPro" id="IPR036922">
    <property type="entry name" value="Rieske_2Fe-2S_sf"/>
</dbReference>
<sequence>MLPPVKDAWYVVAYVHEMTDTPLERWALGRPLTIYRDSRGRAVVLDSTCPHRGYSLAKGRVVGDCIVCPYHGLRFDESGECVEAPSQDVPPQRMKVESYLVKEIAGWVWAWAGDRRKARPFPTLPGITDGDDWIVDVRLYELVRARAQLMNDNLLDLTHVSFLHSDSIGSPDVAATKQECSYGEVWASSRRYVRNAAVTPTLEAAWGISGPVDRELVQTFYLPAIHCGFDRFLRREPCDSEATDVLACRRHFHAVTPATATSSHYFFARASERKATVRPPISIDYQKFIDQDIEAVELIEERLGMGIVPNDVSLHSDAHALRTRKMIRDWMRKAGYGSPDVWVGTAAYP</sequence>
<reference evidence="7 8" key="1">
    <citation type="submission" date="2015-04" db="EMBL/GenBank/DDBJ databases">
        <title>Lasius niger genome sequencing.</title>
        <authorList>
            <person name="Konorov E.A."/>
            <person name="Nikitin M.A."/>
            <person name="Kirill M.V."/>
            <person name="Chang P."/>
        </authorList>
    </citation>
    <scope>NUCLEOTIDE SEQUENCE [LARGE SCALE GENOMIC DNA]</scope>
    <source>
        <tissue evidence="7">Whole</tissue>
    </source>
</reference>
<evidence type="ECO:0000259" key="6">
    <source>
        <dbReference type="PROSITE" id="PS51296"/>
    </source>
</evidence>
<comment type="caution">
    <text evidence="7">The sequence shown here is derived from an EMBL/GenBank/DDBJ whole genome shotgun (WGS) entry which is preliminary data.</text>
</comment>
<dbReference type="SUPFAM" id="SSF50022">
    <property type="entry name" value="ISP domain"/>
    <property type="match status" value="1"/>
</dbReference>
<evidence type="ECO:0000256" key="5">
    <source>
        <dbReference type="ARBA" id="ARBA00023014"/>
    </source>
</evidence>
<dbReference type="InterPro" id="IPR017941">
    <property type="entry name" value="Rieske_2Fe-2S"/>
</dbReference>
<dbReference type="Pfam" id="PF19112">
    <property type="entry name" value="VanA_C"/>
    <property type="match status" value="1"/>
</dbReference>
<dbReference type="InterPro" id="IPR044043">
    <property type="entry name" value="VanA_C_cat"/>
</dbReference>